<organism evidence="8 9">
    <name type="scientific">SAR86 cluster bacterium</name>
    <dbReference type="NCBI Taxonomy" id="2030880"/>
    <lineage>
        <taxon>Bacteria</taxon>
        <taxon>Pseudomonadati</taxon>
        <taxon>Pseudomonadota</taxon>
        <taxon>Gammaproteobacteria</taxon>
        <taxon>SAR86 cluster</taxon>
    </lineage>
</organism>
<dbReference type="Gene3D" id="3.90.1210.10">
    <property type="entry name" value="Antifreeze-like/N-acetylneuraminic acid synthase C-terminal domain"/>
    <property type="match status" value="1"/>
</dbReference>
<evidence type="ECO:0000256" key="6">
    <source>
        <dbReference type="ARBA" id="ARBA00025643"/>
    </source>
</evidence>
<dbReference type="CDD" id="cd11614">
    <property type="entry name" value="SAF_CpaB_FlgA_like"/>
    <property type="match status" value="1"/>
</dbReference>
<proteinExistence type="inferred from homology"/>
<dbReference type="InterPro" id="IPR039246">
    <property type="entry name" value="Flagellar_FlgA"/>
</dbReference>
<feature type="domain" description="SAF" evidence="7">
    <location>
        <begin position="130"/>
        <end position="192"/>
    </location>
</feature>
<dbReference type="PANTHER" id="PTHR36307:SF1">
    <property type="entry name" value="FLAGELLA BASAL BODY P-RING FORMATION PROTEIN FLGA"/>
    <property type="match status" value="1"/>
</dbReference>
<dbReference type="InterPro" id="IPR017585">
    <property type="entry name" value="SAF_FlgA"/>
</dbReference>
<evidence type="ECO:0000256" key="1">
    <source>
        <dbReference type="ARBA" id="ARBA00004418"/>
    </source>
</evidence>
<evidence type="ECO:0000313" key="8">
    <source>
        <dbReference type="EMBL" id="PCI81644.1"/>
    </source>
</evidence>
<sequence length="255" mass="27645">MNVTLLTDKKTPTAMNPFSVTSNYYLGLLGLLLCLCGIPNSYAEEVESLDSIRLIAEDHALAQIDHSQFEDAVATAGSLDTRLQLKKCNIPLETFSTGTMNNTSRMTVGVRCSGLNPWTLYVPVTISALVNVVFTSRALTRGALLDAEDLEVQQVPLNKLPIGYLSDPSQVTNFELIRPLNVGAPITLSAVRPRNIVRQGQEVIIKAQIAGLQVRMTGQALKNGQSGDLIPVRNLRSGRTIEATILNKSTVSVNL</sequence>
<keyword evidence="8" id="KW-0966">Cell projection</keyword>
<keyword evidence="5" id="KW-0574">Periplasm</keyword>
<evidence type="ECO:0000313" key="9">
    <source>
        <dbReference type="Proteomes" id="UP000218767"/>
    </source>
</evidence>
<dbReference type="EMBL" id="NVUL01000004">
    <property type="protein sequence ID" value="PCI81644.1"/>
    <property type="molecule type" value="Genomic_DNA"/>
</dbReference>
<comment type="caution">
    <text evidence="8">The sequence shown here is derived from an EMBL/GenBank/DDBJ whole genome shotgun (WGS) entry which is preliminary data.</text>
</comment>
<reference evidence="9" key="1">
    <citation type="submission" date="2017-08" db="EMBL/GenBank/DDBJ databases">
        <title>A dynamic microbial community with high functional redundancy inhabits the cold, oxic subseafloor aquifer.</title>
        <authorList>
            <person name="Tully B.J."/>
            <person name="Wheat C.G."/>
            <person name="Glazer B.T."/>
            <person name="Huber J.A."/>
        </authorList>
    </citation>
    <scope>NUCLEOTIDE SEQUENCE [LARGE SCALE GENOMIC DNA]</scope>
</reference>
<dbReference type="GO" id="GO:0042597">
    <property type="term" value="C:periplasmic space"/>
    <property type="evidence" value="ECO:0007669"/>
    <property type="project" value="UniProtKB-SubCell"/>
</dbReference>
<dbReference type="Proteomes" id="UP000218767">
    <property type="component" value="Unassembled WGS sequence"/>
</dbReference>
<keyword evidence="8" id="KW-0282">Flagellum</keyword>
<keyword evidence="8" id="KW-0969">Cilium</keyword>
<dbReference type="SMART" id="SM00858">
    <property type="entry name" value="SAF"/>
    <property type="match status" value="1"/>
</dbReference>
<protein>
    <recommendedName>
        <fullName evidence="3">Flagella basal body P-ring formation protein FlgA</fullName>
    </recommendedName>
</protein>
<dbReference type="NCBIfam" id="TIGR03170">
    <property type="entry name" value="flgA_cterm"/>
    <property type="match status" value="1"/>
</dbReference>
<comment type="subcellular location">
    <subcellularLocation>
        <location evidence="1">Periplasm</location>
    </subcellularLocation>
</comment>
<dbReference type="Pfam" id="PF13144">
    <property type="entry name" value="ChapFlgA"/>
    <property type="match status" value="1"/>
</dbReference>
<evidence type="ECO:0000259" key="7">
    <source>
        <dbReference type="SMART" id="SM00858"/>
    </source>
</evidence>
<name>A0A2A4XGM5_9GAMM</name>
<evidence type="ECO:0000256" key="2">
    <source>
        <dbReference type="ARBA" id="ARBA00010474"/>
    </source>
</evidence>
<dbReference type="AlphaFoldDB" id="A0A2A4XGM5"/>
<comment type="similarity">
    <text evidence="2">Belongs to the FlgA family.</text>
</comment>
<keyword evidence="4" id="KW-0732">Signal</keyword>
<evidence type="ECO:0000256" key="4">
    <source>
        <dbReference type="ARBA" id="ARBA00022729"/>
    </source>
</evidence>
<dbReference type="PANTHER" id="PTHR36307">
    <property type="entry name" value="FLAGELLA BASAL BODY P-RING FORMATION PROTEIN FLGA"/>
    <property type="match status" value="1"/>
</dbReference>
<dbReference type="InterPro" id="IPR041231">
    <property type="entry name" value="FlgA_N"/>
</dbReference>
<evidence type="ECO:0000256" key="5">
    <source>
        <dbReference type="ARBA" id="ARBA00022764"/>
    </source>
</evidence>
<comment type="function">
    <text evidence="6">Involved in the assembly process of the P-ring formation. It may associate with FlgF on the rod constituting a structure essential for the P-ring assembly or may act as a modulator protein for the P-ring assembly.</text>
</comment>
<dbReference type="Pfam" id="PF17656">
    <property type="entry name" value="ChapFlgA_N"/>
    <property type="match status" value="1"/>
</dbReference>
<evidence type="ECO:0000256" key="3">
    <source>
        <dbReference type="ARBA" id="ARBA00014754"/>
    </source>
</evidence>
<dbReference type="InterPro" id="IPR013974">
    <property type="entry name" value="SAF"/>
</dbReference>
<dbReference type="GO" id="GO:0044780">
    <property type="term" value="P:bacterial-type flagellum assembly"/>
    <property type="evidence" value="ECO:0007669"/>
    <property type="project" value="InterPro"/>
</dbReference>
<accession>A0A2A4XGM5</accession>
<gene>
    <name evidence="8" type="primary">flgA</name>
    <name evidence="8" type="ORF">COB20_01445</name>
</gene>
<dbReference type="Gene3D" id="2.30.30.760">
    <property type="match status" value="1"/>
</dbReference>